<evidence type="ECO:0000313" key="2">
    <source>
        <dbReference type="Proteomes" id="UP000030143"/>
    </source>
</evidence>
<dbReference type="PANTHER" id="PTHR39697">
    <property type="entry name" value="RICIN B LECTIN DOMAIN-CONTAINING PROTEIN-RELATED"/>
    <property type="match status" value="1"/>
</dbReference>
<accession>A0A0A2JH19</accession>
<dbReference type="PhylomeDB" id="A0A0A2JH19"/>
<dbReference type="RefSeq" id="XP_016597009.1">
    <property type="nucleotide sequence ID" value="XM_016744425.1"/>
</dbReference>
<reference evidence="1 2" key="1">
    <citation type="journal article" date="2015" name="Mol. Plant Microbe Interact.">
        <title>Genome, transcriptome, and functional analyses of Penicillium expansum provide new insights into secondary metabolism and pathogenicity.</title>
        <authorList>
            <person name="Ballester A.R."/>
            <person name="Marcet-Houben M."/>
            <person name="Levin E."/>
            <person name="Sela N."/>
            <person name="Selma-Lazaro C."/>
            <person name="Carmona L."/>
            <person name="Wisniewski M."/>
            <person name="Droby S."/>
            <person name="Gonzalez-Candelas L."/>
            <person name="Gabaldon T."/>
        </authorList>
    </citation>
    <scope>NUCLEOTIDE SEQUENCE [LARGE SCALE GENOMIC DNA]</scope>
    <source>
        <strain evidence="1 2">MD-8</strain>
    </source>
</reference>
<dbReference type="AlphaFoldDB" id="A0A0A2JH19"/>
<organism evidence="1 2">
    <name type="scientific">Penicillium expansum</name>
    <name type="common">Blue mold rot fungus</name>
    <dbReference type="NCBI Taxonomy" id="27334"/>
    <lineage>
        <taxon>Eukaryota</taxon>
        <taxon>Fungi</taxon>
        <taxon>Dikarya</taxon>
        <taxon>Ascomycota</taxon>
        <taxon>Pezizomycotina</taxon>
        <taxon>Eurotiomycetes</taxon>
        <taxon>Eurotiomycetidae</taxon>
        <taxon>Eurotiales</taxon>
        <taxon>Aspergillaceae</taxon>
        <taxon>Penicillium</taxon>
    </lineage>
</organism>
<evidence type="ECO:0000313" key="1">
    <source>
        <dbReference type="EMBL" id="KGO54672.1"/>
    </source>
</evidence>
<dbReference type="Proteomes" id="UP000030143">
    <property type="component" value="Unassembled WGS sequence"/>
</dbReference>
<comment type="caution">
    <text evidence="1">The sequence shown here is derived from an EMBL/GenBank/DDBJ whole genome shotgun (WGS) entry which is preliminary data.</text>
</comment>
<name>A0A0A2JH19_PENEN</name>
<proteinExistence type="predicted"/>
<gene>
    <name evidence="1" type="ORF">PEX2_071550</name>
</gene>
<sequence>MSSITTEDGGCDTPTYSSVCGGSTTSSPPRHLNTSRSMDCPWKGRSFIIRDSNTSLVIGLQKGILRLVPEHSERGCGIHWSCVESDGMLLGFQNMVSGTFIGHNNRGKLIAGAKLHRDWESFCVREHPDGGYLLLVKQGSGFLPMRIDGGTELVVSNNRDEGVVWEFTRVEDESSI</sequence>
<dbReference type="GeneID" id="27679845"/>
<dbReference type="VEuPathDB" id="FungiDB:PEXP_097410"/>
<protein>
    <recommendedName>
        <fullName evidence="3">Actin cross-linking</fullName>
    </recommendedName>
</protein>
<keyword evidence="2" id="KW-1185">Reference proteome</keyword>
<dbReference type="OrthoDB" id="5289641at2759"/>
<dbReference type="EMBL" id="JQFZ01000216">
    <property type="protein sequence ID" value="KGO54672.1"/>
    <property type="molecule type" value="Genomic_DNA"/>
</dbReference>
<evidence type="ECO:0008006" key="3">
    <source>
        <dbReference type="Google" id="ProtNLM"/>
    </source>
</evidence>
<dbReference type="PANTHER" id="PTHR39697:SF2">
    <property type="entry name" value="CYANOVIRIN-N DOMAIN-CONTAINING PROTEIN"/>
    <property type="match status" value="1"/>
</dbReference>
<dbReference type="HOGENOM" id="CLU_076163_2_0_1"/>